<evidence type="ECO:0000256" key="1">
    <source>
        <dbReference type="SAM" id="MobiDB-lite"/>
    </source>
</evidence>
<organism evidence="2 3">
    <name type="scientific">Physocladia obscura</name>
    <dbReference type="NCBI Taxonomy" id="109957"/>
    <lineage>
        <taxon>Eukaryota</taxon>
        <taxon>Fungi</taxon>
        <taxon>Fungi incertae sedis</taxon>
        <taxon>Chytridiomycota</taxon>
        <taxon>Chytridiomycota incertae sedis</taxon>
        <taxon>Chytridiomycetes</taxon>
        <taxon>Chytridiales</taxon>
        <taxon>Chytriomycetaceae</taxon>
        <taxon>Physocladia</taxon>
    </lineage>
</organism>
<evidence type="ECO:0000313" key="2">
    <source>
        <dbReference type="EMBL" id="KAJ3101415.1"/>
    </source>
</evidence>
<sequence>MNSHFPDPNSDFESHETAAAFMLSETRRKESTIEIESTVHSTASTTTSTTNEAKKLTIDSLSSSVTALDANTQNLLNKILASTDSLALEDSATDLADFDGLNDLGSSQIEFLMKQMDNTFNALGELEARAEDILGKLDGFLRDSGYEGSFLEDDVDDVDVDADVDGNSFSNESTRMEDEADGGANVDPPNAKQ</sequence>
<reference evidence="2" key="1">
    <citation type="submission" date="2020-05" db="EMBL/GenBank/DDBJ databases">
        <title>Phylogenomic resolution of chytrid fungi.</title>
        <authorList>
            <person name="Stajich J.E."/>
            <person name="Amses K."/>
            <person name="Simmons R."/>
            <person name="Seto K."/>
            <person name="Myers J."/>
            <person name="Bonds A."/>
            <person name="Quandt C.A."/>
            <person name="Barry K."/>
            <person name="Liu P."/>
            <person name="Grigoriev I."/>
            <person name="Longcore J.E."/>
            <person name="James T.Y."/>
        </authorList>
    </citation>
    <scope>NUCLEOTIDE SEQUENCE</scope>
    <source>
        <strain evidence="2">JEL0513</strain>
    </source>
</reference>
<accession>A0AAD5XCX7</accession>
<dbReference type="Proteomes" id="UP001211907">
    <property type="component" value="Unassembled WGS sequence"/>
</dbReference>
<keyword evidence="3" id="KW-1185">Reference proteome</keyword>
<feature type="region of interest" description="Disordered" evidence="1">
    <location>
        <begin position="152"/>
        <end position="193"/>
    </location>
</feature>
<feature type="compositionally biased region" description="Acidic residues" evidence="1">
    <location>
        <begin position="152"/>
        <end position="164"/>
    </location>
</feature>
<comment type="caution">
    <text evidence="2">The sequence shown here is derived from an EMBL/GenBank/DDBJ whole genome shotgun (WGS) entry which is preliminary data.</text>
</comment>
<gene>
    <name evidence="2" type="ORF">HK100_004547</name>
</gene>
<proteinExistence type="predicted"/>
<dbReference type="EMBL" id="JADGJH010002224">
    <property type="protein sequence ID" value="KAJ3101415.1"/>
    <property type="molecule type" value="Genomic_DNA"/>
</dbReference>
<feature type="compositionally biased region" description="Low complexity" evidence="1">
    <location>
        <begin position="38"/>
        <end position="50"/>
    </location>
</feature>
<evidence type="ECO:0000313" key="3">
    <source>
        <dbReference type="Proteomes" id="UP001211907"/>
    </source>
</evidence>
<dbReference type="AlphaFoldDB" id="A0AAD5XCX7"/>
<feature type="region of interest" description="Disordered" evidence="1">
    <location>
        <begin position="23"/>
        <end position="51"/>
    </location>
</feature>
<name>A0AAD5XCX7_9FUNG</name>
<protein>
    <submittedName>
        <fullName evidence="2">Uncharacterized protein</fullName>
    </submittedName>
</protein>